<evidence type="ECO:0000256" key="1">
    <source>
        <dbReference type="ARBA" id="ARBA00023125"/>
    </source>
</evidence>
<comment type="subunit">
    <text evidence="2">Homotetramer.</text>
</comment>
<dbReference type="InterPro" id="IPR012340">
    <property type="entry name" value="NA-bd_OB-fold"/>
</dbReference>
<dbReference type="Pfam" id="PF00436">
    <property type="entry name" value="SSB"/>
    <property type="match status" value="1"/>
</dbReference>
<dbReference type="GO" id="GO:0009295">
    <property type="term" value="C:nucleoid"/>
    <property type="evidence" value="ECO:0007669"/>
    <property type="project" value="TreeGrafter"/>
</dbReference>
<proteinExistence type="inferred from homology"/>
<dbReference type="SUPFAM" id="SSF50249">
    <property type="entry name" value="Nucleic acid-binding proteins"/>
    <property type="match status" value="1"/>
</dbReference>
<dbReference type="EMBL" id="AMEZ01000032">
    <property type="protein sequence ID" value="EKY27774.1"/>
    <property type="molecule type" value="Genomic_DNA"/>
</dbReference>
<evidence type="ECO:0000256" key="2">
    <source>
        <dbReference type="HAMAP-Rule" id="MF_00984"/>
    </source>
</evidence>
<reference evidence="4 5" key="1">
    <citation type="submission" date="2012-05" db="EMBL/GenBank/DDBJ databases">
        <authorList>
            <person name="Weinstock G."/>
            <person name="Sodergren E."/>
            <person name="Lobos E.A."/>
            <person name="Fulton L."/>
            <person name="Fulton R."/>
            <person name="Courtney L."/>
            <person name="Fronick C."/>
            <person name="O'Laughlin M."/>
            <person name="Godfrey J."/>
            <person name="Wilson R.M."/>
            <person name="Miner T."/>
            <person name="Farmer C."/>
            <person name="Delehaunty K."/>
            <person name="Cordes M."/>
            <person name="Minx P."/>
            <person name="Tomlinson C."/>
            <person name="Chen J."/>
            <person name="Wollam A."/>
            <person name="Pepin K.H."/>
            <person name="Bhonagiri V."/>
            <person name="Zhang X."/>
            <person name="Suruliraj S."/>
            <person name="Warren W."/>
            <person name="Mitreva M."/>
            <person name="Mardis E.R."/>
            <person name="Wilson R.K."/>
        </authorList>
    </citation>
    <scope>NUCLEOTIDE SEQUENCE [LARGE SCALE GENOMIC DNA]</scope>
    <source>
        <strain evidence="4 5">DSM 1785</strain>
    </source>
</reference>
<gene>
    <name evidence="4" type="ORF">HMPREF0216_01248</name>
</gene>
<dbReference type="PANTHER" id="PTHR10302:SF27">
    <property type="entry name" value="SINGLE-STRANDED DNA-BINDING PROTEIN"/>
    <property type="match status" value="1"/>
</dbReference>
<dbReference type="PANTHER" id="PTHR10302">
    <property type="entry name" value="SINGLE-STRANDED DNA-BINDING PROTEIN"/>
    <property type="match status" value="1"/>
</dbReference>
<dbReference type="GO" id="GO:0006260">
    <property type="term" value="P:DNA replication"/>
    <property type="evidence" value="ECO:0007669"/>
    <property type="project" value="InterPro"/>
</dbReference>
<dbReference type="PIRSF" id="PIRSF002070">
    <property type="entry name" value="SSB"/>
    <property type="match status" value="1"/>
</dbReference>
<evidence type="ECO:0000256" key="3">
    <source>
        <dbReference type="PIRNR" id="PIRNR002070"/>
    </source>
</evidence>
<dbReference type="CDD" id="cd04496">
    <property type="entry name" value="SSB_OBF"/>
    <property type="match status" value="1"/>
</dbReference>
<comment type="caution">
    <text evidence="4">The sequence shown here is derived from an EMBL/GenBank/DDBJ whole genome shotgun (WGS) entry which is preliminary data.</text>
</comment>
<dbReference type="InterPro" id="IPR000424">
    <property type="entry name" value="Primosome_PriB/ssb"/>
</dbReference>
<dbReference type="GO" id="GO:0003697">
    <property type="term" value="F:single-stranded DNA binding"/>
    <property type="evidence" value="ECO:0007669"/>
    <property type="project" value="UniProtKB-UniRule"/>
</dbReference>
<dbReference type="eggNOG" id="COG0629">
    <property type="taxonomic scope" value="Bacteria"/>
</dbReference>
<dbReference type="NCBIfam" id="TIGR00621">
    <property type="entry name" value="ssb"/>
    <property type="match status" value="1"/>
</dbReference>
<dbReference type="HAMAP" id="MF_00984">
    <property type="entry name" value="SSB"/>
    <property type="match status" value="1"/>
</dbReference>
<keyword evidence="1 2" id="KW-0238">DNA-binding</keyword>
<protein>
    <recommendedName>
        <fullName evidence="2 3">Single-stranded DNA-binding protein</fullName>
        <shortName evidence="2">SSB</shortName>
    </recommendedName>
</protein>
<evidence type="ECO:0000313" key="5">
    <source>
        <dbReference type="Proteomes" id="UP000010420"/>
    </source>
</evidence>
<dbReference type="AlphaFoldDB" id="L1QIC6"/>
<dbReference type="PROSITE" id="PS50935">
    <property type="entry name" value="SSB"/>
    <property type="match status" value="1"/>
</dbReference>
<comment type="caution">
    <text evidence="2">Lacks conserved residue(s) required for the propagation of feature annotation.</text>
</comment>
<evidence type="ECO:0000313" key="4">
    <source>
        <dbReference type="EMBL" id="EKY27774.1"/>
    </source>
</evidence>
<organism evidence="4 5">
    <name type="scientific">Clostridium celatum DSM 1785</name>
    <dbReference type="NCBI Taxonomy" id="545697"/>
    <lineage>
        <taxon>Bacteria</taxon>
        <taxon>Bacillati</taxon>
        <taxon>Bacillota</taxon>
        <taxon>Clostridia</taxon>
        <taxon>Eubacteriales</taxon>
        <taxon>Clostridiaceae</taxon>
        <taxon>Clostridium</taxon>
    </lineage>
</organism>
<sequence length="133" mass="15253">MDILQDEIFRRCDKMNKIVLLGKLIKDPELKTIDNGEKVFTRFIVAVERNFKSADGTRKSDLIPVTMWGRKAEVICKFMKKGSYISLSGRLKTGSYEDKQGNKKYLAEVVAEDFKFVGNRREPKDGNEVIGEE</sequence>
<keyword evidence="5" id="KW-1185">Reference proteome</keyword>
<accession>L1QIC6</accession>
<dbReference type="InterPro" id="IPR011344">
    <property type="entry name" value="ssDNA-bd"/>
</dbReference>
<dbReference type="Gene3D" id="2.40.50.140">
    <property type="entry name" value="Nucleic acid-binding proteins"/>
    <property type="match status" value="1"/>
</dbReference>
<dbReference type="PATRIC" id="fig|545697.3.peg.1229"/>
<dbReference type="STRING" id="545697.HMPREF0216_01248"/>
<dbReference type="Proteomes" id="UP000010420">
    <property type="component" value="Unassembled WGS sequence"/>
</dbReference>
<name>L1QIC6_9CLOT</name>
<dbReference type="HOGENOM" id="CLU_078758_6_1_9"/>